<evidence type="ECO:0000313" key="2">
    <source>
        <dbReference type="EMBL" id="MBB3975621.1"/>
    </source>
</evidence>
<proteinExistence type="predicted"/>
<feature type="transmembrane region" description="Helical" evidence="1">
    <location>
        <begin position="374"/>
        <end position="393"/>
    </location>
</feature>
<feature type="transmembrane region" description="Helical" evidence="1">
    <location>
        <begin position="256"/>
        <end position="278"/>
    </location>
</feature>
<accession>A0A7W6D2N5</accession>
<evidence type="ECO:0008006" key="4">
    <source>
        <dbReference type="Google" id="ProtNLM"/>
    </source>
</evidence>
<name>A0A7W6D2N5_9HYPH</name>
<dbReference type="Gene3D" id="1.20.210.10">
    <property type="entry name" value="Cytochrome c oxidase-like, subunit I domain"/>
    <property type="match status" value="1"/>
</dbReference>
<keyword evidence="3" id="KW-1185">Reference proteome</keyword>
<dbReference type="RefSeq" id="WP_183799472.1">
    <property type="nucleotide sequence ID" value="NZ_JACIEE010000002.1"/>
</dbReference>
<dbReference type="AlphaFoldDB" id="A0A7W6D2N5"/>
<sequence>MPGATLSRWTMSYFAAALVFLLCGEVLLAAGFGYPALAVEAPETLVIVHTLAIGWLGLLFSGALLQFVPVLVAKPLKAPFLALPALVLIVCGLLVLLAGFLGLGGRLPVPPVSLPVGGFLLAFGFAALAASLAATIWSARPLALPGRFVLTGLVAMGLTVALGLCFTLGLSGLVQEVHALNLLVGGVGLHATMGLFGWMTVTAIGVSYRLLSMFLLSPEHDRSTSRIVLVAGIAAVLLLAVQIAMTAIGIDGVWPAAGAAVAGFVGLGLYAFDVAAIFRQRRRKSAELNTLLSLAAVVFLVVSAVLFTVSSLTGTLAENGAPLVWLVGMGWLTCLGLGQLYKIIPFLTWLECYGPVLGKVAVPRVQDLVDERRAIWWFGLYIVTVGVCALALFVHDRQVFTAASVLQILATLGLIVEFIRARRLSCAPPDIRLPSGVLPPHLFLTHRR</sequence>
<feature type="transmembrane region" description="Helical" evidence="1">
    <location>
        <begin position="116"/>
        <end position="136"/>
    </location>
</feature>
<feature type="transmembrane region" description="Helical" evidence="1">
    <location>
        <begin position="290"/>
        <end position="310"/>
    </location>
</feature>
<dbReference type="EMBL" id="JACIEE010000002">
    <property type="protein sequence ID" value="MBB3975621.1"/>
    <property type="molecule type" value="Genomic_DNA"/>
</dbReference>
<reference evidence="2 3" key="1">
    <citation type="submission" date="2020-08" db="EMBL/GenBank/DDBJ databases">
        <title>Genomic Encyclopedia of Type Strains, Phase IV (KMG-IV): sequencing the most valuable type-strain genomes for metagenomic binning, comparative biology and taxonomic classification.</title>
        <authorList>
            <person name="Goeker M."/>
        </authorList>
    </citation>
    <scope>NUCLEOTIDE SEQUENCE [LARGE SCALE GENOMIC DNA]</scope>
    <source>
        <strain evidence="2 3">DSM 100211</strain>
    </source>
</reference>
<feature type="transmembrane region" description="Helical" evidence="1">
    <location>
        <begin position="399"/>
        <end position="419"/>
    </location>
</feature>
<evidence type="ECO:0000256" key="1">
    <source>
        <dbReference type="SAM" id="Phobius"/>
    </source>
</evidence>
<feature type="transmembrane region" description="Helical" evidence="1">
    <location>
        <begin position="322"/>
        <end position="341"/>
    </location>
</feature>
<comment type="caution">
    <text evidence="2">The sequence shown here is derived from an EMBL/GenBank/DDBJ whole genome shotgun (WGS) entry which is preliminary data.</text>
</comment>
<feature type="transmembrane region" description="Helical" evidence="1">
    <location>
        <begin position="148"/>
        <end position="170"/>
    </location>
</feature>
<keyword evidence="1" id="KW-0472">Membrane</keyword>
<keyword evidence="1" id="KW-0812">Transmembrane</keyword>
<evidence type="ECO:0000313" key="3">
    <source>
        <dbReference type="Proteomes" id="UP000574761"/>
    </source>
</evidence>
<dbReference type="InterPro" id="IPR036927">
    <property type="entry name" value="Cyt_c_oxase-like_su1_sf"/>
</dbReference>
<gene>
    <name evidence="2" type="ORF">GGQ64_000808</name>
</gene>
<feature type="transmembrane region" description="Helical" evidence="1">
    <location>
        <begin position="227"/>
        <end position="250"/>
    </location>
</feature>
<feature type="transmembrane region" description="Helical" evidence="1">
    <location>
        <begin position="80"/>
        <end position="104"/>
    </location>
</feature>
<protein>
    <recommendedName>
        <fullName evidence="4">Cbb3-type cytochrome c oxidase subunit I</fullName>
    </recommendedName>
</protein>
<feature type="transmembrane region" description="Helical" evidence="1">
    <location>
        <begin position="45"/>
        <end position="68"/>
    </location>
</feature>
<feature type="transmembrane region" description="Helical" evidence="1">
    <location>
        <begin position="182"/>
        <end position="206"/>
    </location>
</feature>
<keyword evidence="1" id="KW-1133">Transmembrane helix</keyword>
<dbReference type="Proteomes" id="UP000574761">
    <property type="component" value="Unassembled WGS sequence"/>
</dbReference>
<organism evidence="2 3">
    <name type="scientific">Mycoplana azooxidifex</name>
    <dbReference type="NCBI Taxonomy" id="1636188"/>
    <lineage>
        <taxon>Bacteria</taxon>
        <taxon>Pseudomonadati</taxon>
        <taxon>Pseudomonadota</taxon>
        <taxon>Alphaproteobacteria</taxon>
        <taxon>Hyphomicrobiales</taxon>
        <taxon>Rhizobiaceae</taxon>
        <taxon>Mycoplana</taxon>
    </lineage>
</organism>